<evidence type="ECO:0000313" key="1">
    <source>
        <dbReference type="EMBL" id="KAF3214942.1"/>
    </source>
</evidence>
<sequence>MSGPLDWWASFVRSLGWLDAIRPPFTSMSAAAPQLHPVQLEQQQVYPIHRTCNLLFERVYYEYDNRESSLSDSGLFDQVGQLGSIEIKRIYGDRLLSEELGKEFQECKLNPNNPERTCSFQSLLPAPGDVFTVSFPGGLGSQAISIERGPDTVRLFLAEHLDPEHPGNCEVGEWKDWQKEEDGKFAFPLKGVKGVKSAKVGFEILDISKYKVTPVSILAKTVIAAPLVQHELVEVIQLTFASMHKGFDIGYGYLVWMI</sequence>
<organism evidence="1 2">
    <name type="scientific">Orbilia oligospora</name>
    <name type="common">Nematode-trapping fungus</name>
    <name type="synonym">Arthrobotrys oligospora</name>
    <dbReference type="NCBI Taxonomy" id="2813651"/>
    <lineage>
        <taxon>Eukaryota</taxon>
        <taxon>Fungi</taxon>
        <taxon>Dikarya</taxon>
        <taxon>Ascomycota</taxon>
        <taxon>Pezizomycotina</taxon>
        <taxon>Orbiliomycetes</taxon>
        <taxon>Orbiliales</taxon>
        <taxon>Orbiliaceae</taxon>
        <taxon>Orbilia</taxon>
    </lineage>
</organism>
<dbReference type="EMBL" id="WIPF01000070">
    <property type="protein sequence ID" value="KAF3214942.1"/>
    <property type="molecule type" value="Genomic_DNA"/>
</dbReference>
<protein>
    <submittedName>
        <fullName evidence="1">Uncharacterized protein</fullName>
    </submittedName>
</protein>
<comment type="caution">
    <text evidence="1">The sequence shown here is derived from an EMBL/GenBank/DDBJ whole genome shotgun (WGS) entry which is preliminary data.</text>
</comment>
<evidence type="ECO:0000313" key="2">
    <source>
        <dbReference type="Proteomes" id="UP000483672"/>
    </source>
</evidence>
<proteinExistence type="predicted"/>
<dbReference type="AlphaFoldDB" id="A0A7C8QIW7"/>
<gene>
    <name evidence="1" type="ORF">TWF191_009632</name>
</gene>
<accession>A0A7C8QIW7</accession>
<dbReference type="Proteomes" id="UP000483672">
    <property type="component" value="Unassembled WGS sequence"/>
</dbReference>
<name>A0A7C8QIW7_ORBOL</name>
<reference evidence="1 2" key="1">
    <citation type="submission" date="2019-06" db="EMBL/GenBank/DDBJ databases">
        <authorList>
            <person name="Palmer J.M."/>
        </authorList>
    </citation>
    <scope>NUCLEOTIDE SEQUENCE [LARGE SCALE GENOMIC DNA]</scope>
    <source>
        <strain evidence="1 2">TWF191</strain>
    </source>
</reference>